<feature type="transmembrane region" description="Helical" evidence="1">
    <location>
        <begin position="32"/>
        <end position="52"/>
    </location>
</feature>
<evidence type="ECO:0000313" key="4">
    <source>
        <dbReference type="Proteomes" id="UP001596383"/>
    </source>
</evidence>
<protein>
    <recommendedName>
        <fullName evidence="2">SPW repeat-containing integral membrane domain-containing protein</fullName>
    </recommendedName>
</protein>
<keyword evidence="1" id="KW-0812">Transmembrane</keyword>
<accession>A0ABD5SS95</accession>
<sequence>MDTTTKLTVAGNGVLGCWLIAAPFVLDTPVVGHWNDVIVGAAVILVAGYNYARAVRRRPVSATGAGLIAILGLWLVVAPFALGLEGVAL</sequence>
<keyword evidence="1" id="KW-0472">Membrane</keyword>
<gene>
    <name evidence="3" type="ORF">ACFQE6_15935</name>
</gene>
<proteinExistence type="predicted"/>
<dbReference type="AlphaFoldDB" id="A0ABD5SS95"/>
<dbReference type="RefSeq" id="WP_273739387.1">
    <property type="nucleotide sequence ID" value="NZ_JAQIVI010000244.1"/>
</dbReference>
<dbReference type="EMBL" id="JBHSWV010000244">
    <property type="protein sequence ID" value="MFC6766422.1"/>
    <property type="molecule type" value="Genomic_DNA"/>
</dbReference>
<evidence type="ECO:0000313" key="3">
    <source>
        <dbReference type="EMBL" id="MFC6766422.1"/>
    </source>
</evidence>
<dbReference type="Pfam" id="PF03779">
    <property type="entry name" value="SPW"/>
    <property type="match status" value="1"/>
</dbReference>
<dbReference type="InterPro" id="IPR005530">
    <property type="entry name" value="SPW"/>
</dbReference>
<feature type="domain" description="SPW repeat-containing integral membrane" evidence="2">
    <location>
        <begin position="12"/>
        <end position="87"/>
    </location>
</feature>
<dbReference type="PROSITE" id="PS51257">
    <property type="entry name" value="PROKAR_LIPOPROTEIN"/>
    <property type="match status" value="1"/>
</dbReference>
<feature type="transmembrane region" description="Helical" evidence="1">
    <location>
        <begin position="64"/>
        <end position="84"/>
    </location>
</feature>
<keyword evidence="4" id="KW-1185">Reference proteome</keyword>
<evidence type="ECO:0000259" key="2">
    <source>
        <dbReference type="Pfam" id="PF03779"/>
    </source>
</evidence>
<evidence type="ECO:0000256" key="1">
    <source>
        <dbReference type="SAM" id="Phobius"/>
    </source>
</evidence>
<comment type="caution">
    <text evidence="3">The sequence shown here is derived from an EMBL/GenBank/DDBJ whole genome shotgun (WGS) entry which is preliminary data.</text>
</comment>
<feature type="transmembrane region" description="Helical" evidence="1">
    <location>
        <begin position="7"/>
        <end position="26"/>
    </location>
</feature>
<reference evidence="3 4" key="1">
    <citation type="journal article" date="2019" name="Int. J. Syst. Evol. Microbiol.">
        <title>The Global Catalogue of Microorganisms (GCM) 10K type strain sequencing project: providing services to taxonomists for standard genome sequencing and annotation.</title>
        <authorList>
            <consortium name="The Broad Institute Genomics Platform"/>
            <consortium name="The Broad Institute Genome Sequencing Center for Infectious Disease"/>
            <person name="Wu L."/>
            <person name="Ma J."/>
        </authorList>
    </citation>
    <scope>NUCLEOTIDE SEQUENCE [LARGE SCALE GENOMIC DNA]</scope>
    <source>
        <strain evidence="3 4">LMG 29247</strain>
    </source>
</reference>
<keyword evidence="1" id="KW-1133">Transmembrane helix</keyword>
<organism evidence="3 4">
    <name type="scientific">Natrinema soli</name>
    <dbReference type="NCBI Taxonomy" id="1930624"/>
    <lineage>
        <taxon>Archaea</taxon>
        <taxon>Methanobacteriati</taxon>
        <taxon>Methanobacteriota</taxon>
        <taxon>Stenosarchaea group</taxon>
        <taxon>Halobacteria</taxon>
        <taxon>Halobacteriales</taxon>
        <taxon>Natrialbaceae</taxon>
        <taxon>Natrinema</taxon>
    </lineage>
</organism>
<name>A0ABD5SS95_9EURY</name>
<dbReference type="Proteomes" id="UP001596383">
    <property type="component" value="Unassembled WGS sequence"/>
</dbReference>